<evidence type="ECO:0000313" key="2">
    <source>
        <dbReference type="EMBL" id="MBB4286770.1"/>
    </source>
</evidence>
<dbReference type="EMBL" id="JACIGI010000021">
    <property type="protein sequence ID" value="MBB4286770.1"/>
    <property type="molecule type" value="Genomic_DNA"/>
</dbReference>
<comment type="caution">
    <text evidence="2">The sequence shown here is derived from an EMBL/GenBank/DDBJ whole genome shotgun (WGS) entry which is preliminary data.</text>
</comment>
<evidence type="ECO:0000259" key="1">
    <source>
        <dbReference type="Pfam" id="PF09361"/>
    </source>
</evidence>
<dbReference type="InterPro" id="IPR018968">
    <property type="entry name" value="Phasin"/>
</dbReference>
<gene>
    <name evidence="2" type="ORF">GGD88_002511</name>
</gene>
<reference evidence="2 3" key="1">
    <citation type="submission" date="2020-08" db="EMBL/GenBank/DDBJ databases">
        <title>Genome sequencing of Purple Non-Sulfur Bacteria from various extreme environments.</title>
        <authorList>
            <person name="Mayer M."/>
        </authorList>
    </citation>
    <scope>NUCLEOTIDE SEQUENCE [LARGE SCALE GENOMIC DNA]</scope>
    <source>
        <strain evidence="2 3">JA135</strain>
    </source>
</reference>
<dbReference type="InterPro" id="IPR010127">
    <property type="entry name" value="Phasin_subfam-1"/>
</dbReference>
<dbReference type="AlphaFoldDB" id="A0A7W6WL50"/>
<dbReference type="Pfam" id="PF09361">
    <property type="entry name" value="Phasin_2"/>
    <property type="match status" value="1"/>
</dbReference>
<keyword evidence="3" id="KW-1185">Reference proteome</keyword>
<sequence>MIRTYEDLMSFNKDNLDAASAASKVLAKGLEDMSKEAVAFSSKSMDGAVAASKQLGACKTPADFTNLQTKLVKDNWDAMVAQSKKMVDLSNSVMKSTMEPLQARTKAVIDGFARA</sequence>
<proteinExistence type="predicted"/>
<name>A0A7W6WL50_9PROT</name>
<feature type="domain" description="Phasin" evidence="1">
    <location>
        <begin position="6"/>
        <end position="104"/>
    </location>
</feature>
<dbReference type="Proteomes" id="UP000555728">
    <property type="component" value="Unassembled WGS sequence"/>
</dbReference>
<dbReference type="NCBIfam" id="TIGR01841">
    <property type="entry name" value="phasin"/>
    <property type="match status" value="1"/>
</dbReference>
<evidence type="ECO:0000313" key="3">
    <source>
        <dbReference type="Proteomes" id="UP000555728"/>
    </source>
</evidence>
<organism evidence="2 3">
    <name type="scientific">Roseospira goensis</name>
    <dbReference type="NCBI Taxonomy" id="391922"/>
    <lineage>
        <taxon>Bacteria</taxon>
        <taxon>Pseudomonadati</taxon>
        <taxon>Pseudomonadota</taxon>
        <taxon>Alphaproteobacteria</taxon>
        <taxon>Rhodospirillales</taxon>
        <taxon>Rhodospirillaceae</taxon>
        <taxon>Roseospira</taxon>
    </lineage>
</organism>
<accession>A0A7W6WL50</accession>
<protein>
    <submittedName>
        <fullName evidence="2">Phasin family protein</fullName>
    </submittedName>
</protein>
<dbReference type="RefSeq" id="WP_184435910.1">
    <property type="nucleotide sequence ID" value="NZ_JACIGI010000021.1"/>
</dbReference>